<keyword evidence="3" id="KW-0732">Signal</keyword>
<evidence type="ECO:0000313" key="9">
    <source>
        <dbReference type="Proteomes" id="UP000605676"/>
    </source>
</evidence>
<dbReference type="PROSITE" id="PS51257">
    <property type="entry name" value="PROKAR_LIPOPROTEIN"/>
    <property type="match status" value="1"/>
</dbReference>
<evidence type="ECO:0000256" key="1">
    <source>
        <dbReference type="ARBA" id="ARBA00004442"/>
    </source>
</evidence>
<proteinExistence type="inferred from homology"/>
<feature type="domain" description="SusD-like N-terminal" evidence="7">
    <location>
        <begin position="80"/>
        <end position="204"/>
    </location>
</feature>
<accession>A0ABS1HKK1</accession>
<protein>
    <submittedName>
        <fullName evidence="8">RagB/SusD family nutrient uptake outer membrane protein</fullName>
    </submittedName>
</protein>
<evidence type="ECO:0000256" key="2">
    <source>
        <dbReference type="ARBA" id="ARBA00006275"/>
    </source>
</evidence>
<dbReference type="InterPro" id="IPR011990">
    <property type="entry name" value="TPR-like_helical_dom_sf"/>
</dbReference>
<evidence type="ECO:0000256" key="4">
    <source>
        <dbReference type="ARBA" id="ARBA00023136"/>
    </source>
</evidence>
<dbReference type="Gene3D" id="1.25.40.390">
    <property type="match status" value="1"/>
</dbReference>
<dbReference type="Pfam" id="PF14322">
    <property type="entry name" value="SusD-like_3"/>
    <property type="match status" value="1"/>
</dbReference>
<keyword evidence="4" id="KW-0472">Membrane</keyword>
<evidence type="ECO:0000256" key="5">
    <source>
        <dbReference type="ARBA" id="ARBA00023237"/>
    </source>
</evidence>
<dbReference type="Proteomes" id="UP000605676">
    <property type="component" value="Unassembled WGS sequence"/>
</dbReference>
<comment type="caution">
    <text evidence="8">The sequence shown here is derived from an EMBL/GenBank/DDBJ whole genome shotgun (WGS) entry which is preliminary data.</text>
</comment>
<dbReference type="InterPro" id="IPR012944">
    <property type="entry name" value="SusD_RagB_dom"/>
</dbReference>
<dbReference type="SUPFAM" id="SSF48452">
    <property type="entry name" value="TPR-like"/>
    <property type="match status" value="1"/>
</dbReference>
<dbReference type="Gene3D" id="1.25.40.900">
    <property type="match status" value="1"/>
</dbReference>
<dbReference type="RefSeq" id="WP_200465433.1">
    <property type="nucleotide sequence ID" value="NZ_JAENRR010000029.1"/>
</dbReference>
<evidence type="ECO:0000313" key="8">
    <source>
        <dbReference type="EMBL" id="MBK3518204.1"/>
    </source>
</evidence>
<feature type="domain" description="RagB/SusD" evidence="6">
    <location>
        <begin position="328"/>
        <end position="433"/>
    </location>
</feature>
<evidence type="ECO:0000259" key="6">
    <source>
        <dbReference type="Pfam" id="PF07980"/>
    </source>
</evidence>
<reference evidence="8 9" key="1">
    <citation type="submission" date="2021-01" db="EMBL/GenBank/DDBJ databases">
        <title>Carboxyliciviraga sp.nov., isolated from coastal sediments.</title>
        <authorList>
            <person name="Lu D."/>
            <person name="Zhang T."/>
        </authorList>
    </citation>
    <scope>NUCLEOTIDE SEQUENCE [LARGE SCALE GENOMIC DNA]</scope>
    <source>
        <strain evidence="8 9">N1Y132</strain>
    </source>
</reference>
<organism evidence="8 9">
    <name type="scientific">Carboxylicivirga marina</name>
    <dbReference type="NCBI Taxonomy" id="2800988"/>
    <lineage>
        <taxon>Bacteria</taxon>
        <taxon>Pseudomonadati</taxon>
        <taxon>Bacteroidota</taxon>
        <taxon>Bacteroidia</taxon>
        <taxon>Marinilabiliales</taxon>
        <taxon>Marinilabiliaceae</taxon>
        <taxon>Carboxylicivirga</taxon>
    </lineage>
</organism>
<sequence length="463" mass="53004">MKYSLYIISGLLLLFTSCENLLDITPKSEIAAEELFEDVEGFEDAMYGIYSQMQEDFLYGRFFQVVPDVLAQYYEYGGEYEKFMSYEYSSDANVQMQMNKAWTDAYTLLGQVNSLLDNADKDFDDINYDLVRGEALGVRAFIHFDLLRLFAVDIRSNSDLKSRAIPYAENYTLNQIPFYSVEEVYEKVINDLLEAEQLLAYDTEIFADYPRDATSISGEGFLYARETHFNLHAAQATLARVYWMKGDMGKALLYAEKVINSGKFSLVNTTLEMENLVAGRINGIESIWGVYSQRNISSLYLGASSLYVQASVKDMFIAEDTRNDAWFQDAETKVQLKKMVNRDLSNDPLDLPDYPELGLSMLRYPEMLLIAAEALVVSNPEQSRLYFDTLLEARGLSKFADREPVQNVTLEDIKTEYAKELIGEGQNWFSMKRDNRIIDSPIGEVNGDAIYTLPIPYDELSYR</sequence>
<gene>
    <name evidence="8" type="ORF">JIV24_12735</name>
</gene>
<dbReference type="Pfam" id="PF07980">
    <property type="entry name" value="SusD_RagB"/>
    <property type="match status" value="1"/>
</dbReference>
<name>A0ABS1HKK1_9BACT</name>
<evidence type="ECO:0000259" key="7">
    <source>
        <dbReference type="Pfam" id="PF14322"/>
    </source>
</evidence>
<keyword evidence="5" id="KW-0998">Cell outer membrane</keyword>
<comment type="subcellular location">
    <subcellularLocation>
        <location evidence="1">Cell outer membrane</location>
    </subcellularLocation>
</comment>
<keyword evidence="9" id="KW-1185">Reference proteome</keyword>
<dbReference type="InterPro" id="IPR033985">
    <property type="entry name" value="SusD-like_N"/>
</dbReference>
<comment type="similarity">
    <text evidence="2">Belongs to the SusD family.</text>
</comment>
<evidence type="ECO:0000256" key="3">
    <source>
        <dbReference type="ARBA" id="ARBA00022729"/>
    </source>
</evidence>
<dbReference type="EMBL" id="JAENRR010000029">
    <property type="protein sequence ID" value="MBK3518204.1"/>
    <property type="molecule type" value="Genomic_DNA"/>
</dbReference>